<protein>
    <recommendedName>
        <fullName evidence="15">G2/M phase-specific E3 ubiquitin-protein ligase</fullName>
    </recommendedName>
</protein>
<evidence type="ECO:0000256" key="6">
    <source>
        <dbReference type="ARBA" id="ARBA00022786"/>
    </source>
</evidence>
<dbReference type="EMBL" id="CAXLJM020000164">
    <property type="protein sequence ID" value="CAL8146793.1"/>
    <property type="molecule type" value="Genomic_DNA"/>
</dbReference>
<gene>
    <name evidence="13" type="ORF">ODALV1_LOCUS30936</name>
</gene>
<feature type="domain" description="RING-type" evidence="11">
    <location>
        <begin position="153"/>
        <end position="199"/>
    </location>
</feature>
<dbReference type="InterPro" id="IPR001841">
    <property type="entry name" value="Znf_RING"/>
</dbReference>
<evidence type="ECO:0000256" key="4">
    <source>
        <dbReference type="ARBA" id="ARBA00022723"/>
    </source>
</evidence>
<sequence length="569" mass="63531">MESDKNSLFKTVNPLVTTISVEDPNVTCILCRSSKVDEVNLGPLYSLEEVTVHYFCVLFTSALCQNGEDFEGILGFMPEDIKKESRRASYLKCAFCHINGASVGCCEKKCKISYHFPCGLANQVTFQFLGNYESFCIDHSRYSCRIPEKDHKCPVCMCNISGKELYVSASCCKSAILHKSCVQRMAFSAGYFFKCPTCNSSNLFKKEIRCQGVFIPEQDASWELEPNAFQDLLYQYSKCDMEDCQCPRGREYGANKGDWLLARCRICGSAGVHRQCGNLLTIANWACVPCLEVEARADKEKKAAKPQVSVLEGHPIPSTSFSLEDIATPREEDNDSGILARLRIANQCRDYFPFGRAQIEKFVKAGSYLPDWRQRELNIVLIDVLNNDLGIGKVPEPQPLPVTPVISRAEPVPPVISNVEPVTPVISNAEPVTPVISRAEPVTPVISRAEPVPPVISRAEPGPCSSNLIKVPAASRHRTRAQAKKKLKRLRRPSAWQKGVIKLVNYKRTGKDLEKKKNDSTEVEESVLKIDDKRAKQRAVGIRRESVRLNQKNGTKVGSTRSGMQYQFA</sequence>
<evidence type="ECO:0008006" key="15">
    <source>
        <dbReference type="Google" id="ProtNLM"/>
    </source>
</evidence>
<feature type="domain" description="PHD-type" evidence="12">
    <location>
        <begin position="25"/>
        <end position="140"/>
    </location>
</feature>
<evidence type="ECO:0000313" key="14">
    <source>
        <dbReference type="Proteomes" id="UP001642540"/>
    </source>
</evidence>
<evidence type="ECO:0000256" key="5">
    <source>
        <dbReference type="ARBA" id="ARBA00022771"/>
    </source>
</evidence>
<keyword evidence="5 9" id="KW-0863">Zinc-finger</keyword>
<evidence type="ECO:0000256" key="9">
    <source>
        <dbReference type="PROSITE-ProRule" id="PRU00175"/>
    </source>
</evidence>
<dbReference type="SUPFAM" id="SSF57903">
    <property type="entry name" value="FYVE/PHD zinc finger"/>
    <property type="match status" value="1"/>
</dbReference>
<evidence type="ECO:0000259" key="11">
    <source>
        <dbReference type="PROSITE" id="PS50089"/>
    </source>
</evidence>
<dbReference type="PANTHER" id="PTHR12420:SF42">
    <property type="entry name" value="G2_M PHASE-SPECIFIC E3 UBIQUITIN-PROTEIN LIGASE"/>
    <property type="match status" value="1"/>
</dbReference>
<dbReference type="Proteomes" id="UP001642540">
    <property type="component" value="Unassembled WGS sequence"/>
</dbReference>
<evidence type="ECO:0000256" key="2">
    <source>
        <dbReference type="ARBA" id="ARBA00004906"/>
    </source>
</evidence>
<dbReference type="InterPro" id="IPR034732">
    <property type="entry name" value="EPHD"/>
</dbReference>
<evidence type="ECO:0000259" key="12">
    <source>
        <dbReference type="PROSITE" id="PS51805"/>
    </source>
</evidence>
<keyword evidence="7" id="KW-0862">Zinc</keyword>
<dbReference type="PANTHER" id="PTHR12420">
    <property type="entry name" value="PHD FINGER PROTEIN"/>
    <property type="match status" value="1"/>
</dbReference>
<keyword evidence="3" id="KW-0808">Transferase</keyword>
<feature type="region of interest" description="Disordered" evidence="10">
    <location>
        <begin position="550"/>
        <end position="569"/>
    </location>
</feature>
<evidence type="ECO:0000256" key="8">
    <source>
        <dbReference type="ARBA" id="ARBA00023242"/>
    </source>
</evidence>
<keyword evidence="4" id="KW-0479">Metal-binding</keyword>
<accession>A0ABP1S828</accession>
<dbReference type="PROSITE" id="PS50089">
    <property type="entry name" value="ZF_RING_2"/>
    <property type="match status" value="1"/>
</dbReference>
<comment type="subcellular location">
    <subcellularLocation>
        <location evidence="1">Nucleus</location>
    </subcellularLocation>
</comment>
<keyword evidence="6" id="KW-0833">Ubl conjugation pathway</keyword>
<evidence type="ECO:0000256" key="3">
    <source>
        <dbReference type="ARBA" id="ARBA00022679"/>
    </source>
</evidence>
<comment type="caution">
    <text evidence="13">The sequence shown here is derived from an EMBL/GenBank/DDBJ whole genome shotgun (WGS) entry which is preliminary data.</text>
</comment>
<proteinExistence type="predicted"/>
<dbReference type="InterPro" id="IPR013083">
    <property type="entry name" value="Znf_RING/FYVE/PHD"/>
</dbReference>
<dbReference type="PROSITE" id="PS51805">
    <property type="entry name" value="EPHD"/>
    <property type="match status" value="1"/>
</dbReference>
<dbReference type="Pfam" id="PF26054">
    <property type="entry name" value="PHD_G2E3"/>
    <property type="match status" value="1"/>
</dbReference>
<dbReference type="InterPro" id="IPR011011">
    <property type="entry name" value="Znf_FYVE_PHD"/>
</dbReference>
<dbReference type="InterPro" id="IPR059102">
    <property type="entry name" value="PHD_PHF7/G2E3-like"/>
</dbReference>
<dbReference type="Gene3D" id="3.30.40.10">
    <property type="entry name" value="Zinc/RING finger domain, C3HC4 (zinc finger)"/>
    <property type="match status" value="2"/>
</dbReference>
<dbReference type="CDD" id="cd15669">
    <property type="entry name" value="ePHD_PHF7_G2E3_like"/>
    <property type="match status" value="1"/>
</dbReference>
<dbReference type="InterPro" id="IPR042013">
    <property type="entry name" value="PHF7/G2E3_ePHD"/>
</dbReference>
<evidence type="ECO:0000256" key="10">
    <source>
        <dbReference type="SAM" id="MobiDB-lite"/>
    </source>
</evidence>
<name>A0ABP1S828_9HEXA</name>
<dbReference type="InterPro" id="IPR051188">
    <property type="entry name" value="PHD-type_Zinc_Finger"/>
</dbReference>
<dbReference type="Pfam" id="PF13771">
    <property type="entry name" value="zf-HC5HC2H"/>
    <property type="match status" value="1"/>
</dbReference>
<evidence type="ECO:0000256" key="1">
    <source>
        <dbReference type="ARBA" id="ARBA00004123"/>
    </source>
</evidence>
<evidence type="ECO:0000313" key="13">
    <source>
        <dbReference type="EMBL" id="CAL8146793.1"/>
    </source>
</evidence>
<reference evidence="13 14" key="1">
    <citation type="submission" date="2024-08" db="EMBL/GenBank/DDBJ databases">
        <authorList>
            <person name="Cucini C."/>
            <person name="Frati F."/>
        </authorList>
    </citation>
    <scope>NUCLEOTIDE SEQUENCE [LARGE SCALE GENOMIC DNA]</scope>
</reference>
<keyword evidence="8" id="KW-0539">Nucleus</keyword>
<keyword evidence="14" id="KW-1185">Reference proteome</keyword>
<organism evidence="13 14">
    <name type="scientific">Orchesella dallaii</name>
    <dbReference type="NCBI Taxonomy" id="48710"/>
    <lineage>
        <taxon>Eukaryota</taxon>
        <taxon>Metazoa</taxon>
        <taxon>Ecdysozoa</taxon>
        <taxon>Arthropoda</taxon>
        <taxon>Hexapoda</taxon>
        <taxon>Collembola</taxon>
        <taxon>Entomobryomorpha</taxon>
        <taxon>Entomobryoidea</taxon>
        <taxon>Orchesellidae</taxon>
        <taxon>Orchesellinae</taxon>
        <taxon>Orchesella</taxon>
    </lineage>
</organism>
<evidence type="ECO:0000256" key="7">
    <source>
        <dbReference type="ARBA" id="ARBA00022833"/>
    </source>
</evidence>
<comment type="pathway">
    <text evidence="2">Protein modification; protein ubiquitination.</text>
</comment>